<keyword evidence="13" id="KW-1185">Reference proteome</keyword>
<dbReference type="PROSITE" id="PS50885">
    <property type="entry name" value="HAMP"/>
    <property type="match status" value="2"/>
</dbReference>
<evidence type="ECO:0000256" key="2">
    <source>
        <dbReference type="ARBA" id="ARBA00022692"/>
    </source>
</evidence>
<evidence type="ECO:0000256" key="3">
    <source>
        <dbReference type="ARBA" id="ARBA00022989"/>
    </source>
</evidence>
<dbReference type="RefSeq" id="WP_109680229.1">
    <property type="nucleotide sequence ID" value="NZ_CP086615.1"/>
</dbReference>
<evidence type="ECO:0000259" key="10">
    <source>
        <dbReference type="PROSITE" id="PS50111"/>
    </source>
</evidence>
<comment type="caution">
    <text evidence="12">The sequence shown here is derived from an EMBL/GenBank/DDBJ whole genome shotgun (WGS) entry which is preliminary data.</text>
</comment>
<dbReference type="PANTHER" id="PTHR32089">
    <property type="entry name" value="METHYL-ACCEPTING CHEMOTAXIS PROTEIN MCPB"/>
    <property type="match status" value="1"/>
</dbReference>
<dbReference type="InterPro" id="IPR003660">
    <property type="entry name" value="HAMP_dom"/>
</dbReference>
<feature type="domain" description="Methyl-accepting transducer" evidence="10">
    <location>
        <begin position="560"/>
        <end position="796"/>
    </location>
</feature>
<organism evidence="12 13">
    <name type="scientific">Sediminicurvatus halobius</name>
    <dbReference type="NCBI Taxonomy" id="2182432"/>
    <lineage>
        <taxon>Bacteria</taxon>
        <taxon>Pseudomonadati</taxon>
        <taxon>Pseudomonadota</taxon>
        <taxon>Gammaproteobacteria</taxon>
        <taxon>Chromatiales</taxon>
        <taxon>Ectothiorhodospiraceae</taxon>
        <taxon>Sediminicurvatus</taxon>
    </lineage>
</organism>
<evidence type="ECO:0000256" key="9">
    <source>
        <dbReference type="SAM" id="MobiDB-lite"/>
    </source>
</evidence>
<feature type="region of interest" description="Disordered" evidence="9">
    <location>
        <begin position="780"/>
        <end position="810"/>
    </location>
</feature>
<dbReference type="GO" id="GO:0006935">
    <property type="term" value="P:chemotaxis"/>
    <property type="evidence" value="ECO:0007669"/>
    <property type="project" value="UniProtKB-ARBA"/>
</dbReference>
<dbReference type="Gene3D" id="1.10.8.500">
    <property type="entry name" value="HAMP domain in histidine kinase"/>
    <property type="match status" value="1"/>
</dbReference>
<feature type="domain" description="HAMP" evidence="11">
    <location>
        <begin position="504"/>
        <end position="555"/>
    </location>
</feature>
<feature type="region of interest" description="Disordered" evidence="9">
    <location>
        <begin position="833"/>
        <end position="866"/>
    </location>
</feature>
<comment type="similarity">
    <text evidence="6">Belongs to the methyl-accepting chemotaxis (MCP) protein family.</text>
</comment>
<dbReference type="SUPFAM" id="SSF158472">
    <property type="entry name" value="HAMP domain-like"/>
    <property type="match status" value="1"/>
</dbReference>
<dbReference type="PANTHER" id="PTHR32089:SF119">
    <property type="entry name" value="METHYL-ACCEPTING CHEMOTAXIS PROTEIN CTPL"/>
    <property type="match status" value="1"/>
</dbReference>
<dbReference type="CDD" id="cd06225">
    <property type="entry name" value="HAMP"/>
    <property type="match status" value="1"/>
</dbReference>
<accession>A0A2U2MWE4</accession>
<evidence type="ECO:0000256" key="4">
    <source>
        <dbReference type="ARBA" id="ARBA00023136"/>
    </source>
</evidence>
<dbReference type="GO" id="GO:0007165">
    <property type="term" value="P:signal transduction"/>
    <property type="evidence" value="ECO:0007669"/>
    <property type="project" value="UniProtKB-KW"/>
</dbReference>
<dbReference type="Gene3D" id="1.10.287.950">
    <property type="entry name" value="Methyl-accepting chemotaxis protein"/>
    <property type="match status" value="1"/>
</dbReference>
<dbReference type="EMBL" id="QFFI01000049">
    <property type="protein sequence ID" value="PWG61106.1"/>
    <property type="molecule type" value="Genomic_DNA"/>
</dbReference>
<keyword evidence="5 7" id="KW-0807">Transducer</keyword>
<dbReference type="Pfam" id="PF00672">
    <property type="entry name" value="HAMP"/>
    <property type="match status" value="1"/>
</dbReference>
<keyword evidence="8" id="KW-0175">Coiled coil</keyword>
<dbReference type="Proteomes" id="UP000245474">
    <property type="component" value="Unassembled WGS sequence"/>
</dbReference>
<keyword evidence="3" id="KW-1133">Transmembrane helix</keyword>
<evidence type="ECO:0000259" key="11">
    <source>
        <dbReference type="PROSITE" id="PS50885"/>
    </source>
</evidence>
<evidence type="ECO:0000256" key="7">
    <source>
        <dbReference type="PROSITE-ProRule" id="PRU00284"/>
    </source>
</evidence>
<feature type="compositionally biased region" description="Basic and acidic residues" evidence="9">
    <location>
        <begin position="801"/>
        <end position="810"/>
    </location>
</feature>
<dbReference type="OrthoDB" id="9806704at2"/>
<feature type="domain" description="HAMP" evidence="11">
    <location>
        <begin position="445"/>
        <end position="497"/>
    </location>
</feature>
<dbReference type="GO" id="GO:0016020">
    <property type="term" value="C:membrane"/>
    <property type="evidence" value="ECO:0007669"/>
    <property type="project" value="UniProtKB-SubCell"/>
</dbReference>
<dbReference type="SMART" id="SM00283">
    <property type="entry name" value="MA"/>
    <property type="match status" value="1"/>
</dbReference>
<feature type="coiled-coil region" evidence="8">
    <location>
        <begin position="489"/>
        <end position="516"/>
    </location>
</feature>
<evidence type="ECO:0000256" key="5">
    <source>
        <dbReference type="ARBA" id="ARBA00023224"/>
    </source>
</evidence>
<feature type="compositionally biased region" description="Gly residues" evidence="9">
    <location>
        <begin position="857"/>
        <end position="866"/>
    </location>
</feature>
<dbReference type="InterPro" id="IPR004089">
    <property type="entry name" value="MCPsignal_dom"/>
</dbReference>
<reference evidence="12 13" key="1">
    <citation type="submission" date="2018-05" db="EMBL/GenBank/DDBJ databases">
        <title>Spiribacter halobius sp. nov., a moderately halophilic bacterium isolated from marine solar saltern.</title>
        <authorList>
            <person name="Zheng W.-S."/>
            <person name="Lu D.-C."/>
            <person name="Du Z.-J."/>
        </authorList>
    </citation>
    <scope>NUCLEOTIDE SEQUENCE [LARGE SCALE GENOMIC DNA]</scope>
    <source>
        <strain evidence="12 13">E85</strain>
    </source>
</reference>
<dbReference type="PROSITE" id="PS50111">
    <property type="entry name" value="CHEMOTAXIS_TRANSDUC_2"/>
    <property type="match status" value="1"/>
</dbReference>
<proteinExistence type="inferred from homology"/>
<dbReference type="SUPFAM" id="SSF58104">
    <property type="entry name" value="Methyl-accepting chemotaxis protein (MCP) signaling domain"/>
    <property type="match status" value="1"/>
</dbReference>
<gene>
    <name evidence="12" type="ORF">DEM34_18080</name>
</gene>
<evidence type="ECO:0000313" key="13">
    <source>
        <dbReference type="Proteomes" id="UP000245474"/>
    </source>
</evidence>
<dbReference type="SMART" id="SM00304">
    <property type="entry name" value="HAMP"/>
    <property type="match status" value="3"/>
</dbReference>
<name>A0A2U2MWE4_9GAMM</name>
<dbReference type="AlphaFoldDB" id="A0A2U2MWE4"/>
<protein>
    <recommendedName>
        <fullName evidence="14">Methyl-accepting chemotaxis protein</fullName>
    </recommendedName>
</protein>
<evidence type="ECO:0000256" key="8">
    <source>
        <dbReference type="SAM" id="Coils"/>
    </source>
</evidence>
<dbReference type="Pfam" id="PF00015">
    <property type="entry name" value="MCPsignal"/>
    <property type="match status" value="1"/>
</dbReference>
<sequence length="866" mass="92460">MKLRHKILLGASLLAVLPVLATGGLISFLSTELAERSLVEQSREQLTTIRELKGEQIEDYFRIVRGELQTESARGSVVTALRELSAAAAELDGTLDPAGPVPESVAGFYRDDAVRLARERTGQEVDNESLLAGLDPLAAALQQSYLVANPSPVGFKDELTSAGESAYDLAHARHHPDLRDIVRASGDSAGYTDVLLIDGDSARVVYSSAKALDFGVSLEAEAYADTALGRAFRRAWDAASTEDVVFADFAAYRPGYGSPSALIASPVAAGGERVGVMVLRFPPNRIDAIMSSAEAWRQAGLRETGETYLVGADGTMRNDSRFLVEAREDYLSALGEAGVDGDTVRRIGESGSSVLLQPVRTDSVEAAFAGRTGFQRDTDYRGESVFAAYAPLRVQGLNWAIVAQFDEAEALAPVAELRTSVLGGSAAVGLVVLALGGGAGWAFTRTVTRPVRHLEDTVRRISAGDDEARARMTTGDEMQTLGDAFDELLDERIRRYEEAQRENERLNNSVIELLKAVHELSQHDLTVKVPVTEDVTGPVADALNQMVSEVGELLQEASGVAEQVGTASARLKRQAEAVKEMAGREGEEVDAMTAELEAAAQTMSQIAELAERCDRIAAQASETTGTALETVNGTVQGMGVIRELVHETEKRIKRLGERSQEISGAVDLINTIAERTHVLALNAAMQAAAAGEAGRGFAVVADEVQRLAESSRNATSQISGLVHNIQVETADTITTMGRTISEVVEGSRLAEQAGQEMARTRETTGELVAAVQEIAGDSRRQVEGSTSLRRRAASVQLSTRNTRERLDEQTRQTGVLANSAGSLLTAIRAFRLPGSEGEPAGETYEQAEAATPTVRTVGGGEQQRGS</sequence>
<evidence type="ECO:0008006" key="14">
    <source>
        <dbReference type="Google" id="ProtNLM"/>
    </source>
</evidence>
<evidence type="ECO:0000256" key="6">
    <source>
        <dbReference type="ARBA" id="ARBA00029447"/>
    </source>
</evidence>
<keyword evidence="4" id="KW-0472">Membrane</keyword>
<evidence type="ECO:0000313" key="12">
    <source>
        <dbReference type="EMBL" id="PWG61106.1"/>
    </source>
</evidence>
<dbReference type="Gene3D" id="3.30.450.20">
    <property type="entry name" value="PAS domain"/>
    <property type="match status" value="1"/>
</dbReference>
<keyword evidence="2" id="KW-0812">Transmembrane</keyword>
<evidence type="ECO:0000256" key="1">
    <source>
        <dbReference type="ARBA" id="ARBA00004141"/>
    </source>
</evidence>
<comment type="subcellular location">
    <subcellularLocation>
        <location evidence="1">Membrane</location>
        <topology evidence="1">Multi-pass membrane protein</topology>
    </subcellularLocation>
</comment>